<dbReference type="PIRSF" id="PIRSF004555">
    <property type="entry name" value="UCP004555"/>
    <property type="match status" value="1"/>
</dbReference>
<dbReference type="Gene3D" id="3.30.1310.10">
    <property type="entry name" value="Nucleoid-associated protein YbaB-like domain"/>
    <property type="match status" value="1"/>
</dbReference>
<dbReference type="Pfam" id="PF02575">
    <property type="entry name" value="YbaB_DNA_bd"/>
    <property type="match status" value="1"/>
</dbReference>
<reference evidence="2" key="2">
    <citation type="journal article" date="2021" name="Microbiome">
        <title>Successional dynamics and alternative stable states in a saline activated sludge microbial community over 9 years.</title>
        <authorList>
            <person name="Wang Y."/>
            <person name="Ye J."/>
            <person name="Ju F."/>
            <person name="Liu L."/>
            <person name="Boyd J.A."/>
            <person name="Deng Y."/>
            <person name="Parks D.H."/>
            <person name="Jiang X."/>
            <person name="Yin X."/>
            <person name="Woodcroft B.J."/>
            <person name="Tyson G.W."/>
            <person name="Hugenholtz P."/>
            <person name="Polz M.F."/>
            <person name="Zhang T."/>
        </authorList>
    </citation>
    <scope>NUCLEOTIDE SEQUENCE</scope>
    <source>
        <strain evidence="2">HKST-UBA17</strain>
    </source>
</reference>
<evidence type="ECO:0000313" key="2">
    <source>
        <dbReference type="EMBL" id="MCA9376367.1"/>
    </source>
</evidence>
<evidence type="ECO:0000256" key="1">
    <source>
        <dbReference type="ARBA" id="ARBA00023125"/>
    </source>
</evidence>
<evidence type="ECO:0000313" key="3">
    <source>
        <dbReference type="Proteomes" id="UP000741282"/>
    </source>
</evidence>
<dbReference type="PANTHER" id="PTHR33449:SF1">
    <property type="entry name" value="NUCLEOID-ASSOCIATED PROTEIN YBAB"/>
    <property type="match status" value="1"/>
</dbReference>
<proteinExistence type="predicted"/>
<dbReference type="Proteomes" id="UP000741282">
    <property type="component" value="Unassembled WGS sequence"/>
</dbReference>
<dbReference type="SUPFAM" id="SSF82607">
    <property type="entry name" value="YbaB-like"/>
    <property type="match status" value="1"/>
</dbReference>
<dbReference type="InterPro" id="IPR004401">
    <property type="entry name" value="YbaB/EbfC"/>
</dbReference>
<dbReference type="InterPro" id="IPR036894">
    <property type="entry name" value="YbaB-like_sf"/>
</dbReference>
<dbReference type="GO" id="GO:0003677">
    <property type="term" value="F:DNA binding"/>
    <property type="evidence" value="ECO:0007669"/>
    <property type="project" value="UniProtKB-KW"/>
</dbReference>
<dbReference type="AlphaFoldDB" id="A0A955KW99"/>
<comment type="caution">
    <text evidence="2">The sequence shown here is derived from an EMBL/GenBank/DDBJ whole genome shotgun (WGS) entry which is preliminary data.</text>
</comment>
<name>A0A955KW99_9BACT</name>
<dbReference type="PANTHER" id="PTHR33449">
    <property type="entry name" value="NUCLEOID-ASSOCIATED PROTEIN YBAB"/>
    <property type="match status" value="1"/>
</dbReference>
<sequence>MANPLSNVKDLYKMQREAQAMQKKLREKVLSGESKDGRVRLHMNAAQEFVDINIDDSLLSPEEFETLKTGMSQAFKDYQKKLQKEMMKDMDLDSLRGMLGG</sequence>
<keyword evidence="1" id="KW-0238">DNA-binding</keyword>
<accession>A0A955KW99</accession>
<reference evidence="2" key="1">
    <citation type="submission" date="2020-04" db="EMBL/GenBank/DDBJ databases">
        <authorList>
            <person name="Zhang T."/>
        </authorList>
    </citation>
    <scope>NUCLEOTIDE SEQUENCE</scope>
    <source>
        <strain evidence="2">HKST-UBA17</strain>
    </source>
</reference>
<organism evidence="2 3">
    <name type="scientific">Candidatus Dojkabacteria bacterium</name>
    <dbReference type="NCBI Taxonomy" id="2099670"/>
    <lineage>
        <taxon>Bacteria</taxon>
        <taxon>Candidatus Dojkabacteria</taxon>
    </lineage>
</organism>
<protein>
    <submittedName>
        <fullName evidence="2">YbaB/EbfC family nucleoid-associated protein</fullName>
    </submittedName>
</protein>
<dbReference type="EMBL" id="JAGQLN010000001">
    <property type="protein sequence ID" value="MCA9376367.1"/>
    <property type="molecule type" value="Genomic_DNA"/>
</dbReference>
<gene>
    <name evidence="2" type="ORF">KC685_00415</name>
</gene>
<dbReference type="GO" id="GO:0005829">
    <property type="term" value="C:cytosol"/>
    <property type="evidence" value="ECO:0007669"/>
    <property type="project" value="TreeGrafter"/>
</dbReference>